<keyword evidence="6" id="KW-1185">Reference proteome</keyword>
<dbReference type="InterPro" id="IPR049548">
    <property type="entry name" value="Sina-like_RING"/>
</dbReference>
<dbReference type="Gramene" id="TuG1812G0300000347.01.T01">
    <property type="protein sequence ID" value="TuG1812G0300000347.01.T01"/>
    <property type="gene ID" value="TuG1812G0300000347.01"/>
</dbReference>
<proteinExistence type="predicted"/>
<dbReference type="AlphaFoldDB" id="A0A8R7PN42"/>
<dbReference type="Pfam" id="PF21362">
    <property type="entry name" value="Sina_RING"/>
    <property type="match status" value="1"/>
</dbReference>
<evidence type="ECO:0000313" key="6">
    <source>
        <dbReference type="Proteomes" id="UP000015106"/>
    </source>
</evidence>
<organism evidence="5 6">
    <name type="scientific">Triticum urartu</name>
    <name type="common">Red wild einkorn</name>
    <name type="synonym">Crithodium urartu</name>
    <dbReference type="NCBI Taxonomy" id="4572"/>
    <lineage>
        <taxon>Eukaryota</taxon>
        <taxon>Viridiplantae</taxon>
        <taxon>Streptophyta</taxon>
        <taxon>Embryophyta</taxon>
        <taxon>Tracheophyta</taxon>
        <taxon>Spermatophyta</taxon>
        <taxon>Magnoliopsida</taxon>
        <taxon>Liliopsida</taxon>
        <taxon>Poales</taxon>
        <taxon>Poaceae</taxon>
        <taxon>BOP clade</taxon>
        <taxon>Pooideae</taxon>
        <taxon>Triticodae</taxon>
        <taxon>Triticeae</taxon>
        <taxon>Triticinae</taxon>
        <taxon>Triticum</taxon>
    </lineage>
</organism>
<reference evidence="6" key="1">
    <citation type="journal article" date="2013" name="Nature">
        <title>Draft genome of the wheat A-genome progenitor Triticum urartu.</title>
        <authorList>
            <person name="Ling H.Q."/>
            <person name="Zhao S."/>
            <person name="Liu D."/>
            <person name="Wang J."/>
            <person name="Sun H."/>
            <person name="Zhang C."/>
            <person name="Fan H."/>
            <person name="Li D."/>
            <person name="Dong L."/>
            <person name="Tao Y."/>
            <person name="Gao C."/>
            <person name="Wu H."/>
            <person name="Li Y."/>
            <person name="Cui Y."/>
            <person name="Guo X."/>
            <person name="Zheng S."/>
            <person name="Wang B."/>
            <person name="Yu K."/>
            <person name="Liang Q."/>
            <person name="Yang W."/>
            <person name="Lou X."/>
            <person name="Chen J."/>
            <person name="Feng M."/>
            <person name="Jian J."/>
            <person name="Zhang X."/>
            <person name="Luo G."/>
            <person name="Jiang Y."/>
            <person name="Liu J."/>
            <person name="Wang Z."/>
            <person name="Sha Y."/>
            <person name="Zhang B."/>
            <person name="Wu H."/>
            <person name="Tang D."/>
            <person name="Shen Q."/>
            <person name="Xue P."/>
            <person name="Zou S."/>
            <person name="Wang X."/>
            <person name="Liu X."/>
            <person name="Wang F."/>
            <person name="Yang Y."/>
            <person name="An X."/>
            <person name="Dong Z."/>
            <person name="Zhang K."/>
            <person name="Zhang X."/>
            <person name="Luo M.C."/>
            <person name="Dvorak J."/>
            <person name="Tong Y."/>
            <person name="Wang J."/>
            <person name="Yang H."/>
            <person name="Li Z."/>
            <person name="Wang D."/>
            <person name="Zhang A."/>
            <person name="Wang J."/>
        </authorList>
    </citation>
    <scope>NUCLEOTIDE SEQUENCE</scope>
    <source>
        <strain evidence="6">cv. G1812</strain>
    </source>
</reference>
<sequence>MRNVTVGIEMFDCSICSKPLSPPIFQCSKGNSICSPCRDKLLESGRTATQRCHVMDRVVDNILVPCKYHPRCDRKVPYY</sequence>
<dbReference type="GO" id="GO:0061630">
    <property type="term" value="F:ubiquitin protein ligase activity"/>
    <property type="evidence" value="ECO:0007669"/>
    <property type="project" value="TreeGrafter"/>
</dbReference>
<keyword evidence="2" id="KW-0863">Zinc-finger</keyword>
<protein>
    <recommendedName>
        <fullName evidence="4">E3 ubiquitin-protein ligase Sina-like RING finger domain-containing protein</fullName>
    </recommendedName>
</protein>
<dbReference type="PANTHER" id="PTHR10315">
    <property type="entry name" value="E3 UBIQUITIN PROTEIN LIGASE SIAH"/>
    <property type="match status" value="1"/>
</dbReference>
<evidence type="ECO:0000256" key="1">
    <source>
        <dbReference type="ARBA" id="ARBA00022723"/>
    </source>
</evidence>
<reference evidence="5" key="3">
    <citation type="submission" date="2022-06" db="UniProtKB">
        <authorList>
            <consortium name="EnsemblPlants"/>
        </authorList>
    </citation>
    <scope>IDENTIFICATION</scope>
</reference>
<reference evidence="5" key="2">
    <citation type="submission" date="2018-03" db="EMBL/GenBank/DDBJ databases">
        <title>The Triticum urartu genome reveals the dynamic nature of wheat genome evolution.</title>
        <authorList>
            <person name="Ling H."/>
            <person name="Ma B."/>
            <person name="Shi X."/>
            <person name="Liu H."/>
            <person name="Dong L."/>
            <person name="Sun H."/>
            <person name="Cao Y."/>
            <person name="Gao Q."/>
            <person name="Zheng S."/>
            <person name="Li Y."/>
            <person name="Yu Y."/>
            <person name="Du H."/>
            <person name="Qi M."/>
            <person name="Li Y."/>
            <person name="Yu H."/>
            <person name="Cui Y."/>
            <person name="Wang N."/>
            <person name="Chen C."/>
            <person name="Wu H."/>
            <person name="Zhao Y."/>
            <person name="Zhang J."/>
            <person name="Li Y."/>
            <person name="Zhou W."/>
            <person name="Zhang B."/>
            <person name="Hu W."/>
            <person name="Eijk M."/>
            <person name="Tang J."/>
            <person name="Witsenboer H."/>
            <person name="Zhao S."/>
            <person name="Li Z."/>
            <person name="Zhang A."/>
            <person name="Wang D."/>
            <person name="Liang C."/>
        </authorList>
    </citation>
    <scope>NUCLEOTIDE SEQUENCE [LARGE SCALE GENOMIC DNA]</scope>
    <source>
        <strain evidence="5">cv. G1812</strain>
    </source>
</reference>
<dbReference type="GO" id="GO:0005737">
    <property type="term" value="C:cytoplasm"/>
    <property type="evidence" value="ECO:0007669"/>
    <property type="project" value="TreeGrafter"/>
</dbReference>
<dbReference type="PANTHER" id="PTHR10315:SF98">
    <property type="entry name" value="SIAH-TYPE DOMAIN-CONTAINING PROTEIN"/>
    <property type="match status" value="1"/>
</dbReference>
<dbReference type="Proteomes" id="UP000015106">
    <property type="component" value="Chromosome 3"/>
</dbReference>
<evidence type="ECO:0000256" key="3">
    <source>
        <dbReference type="ARBA" id="ARBA00022833"/>
    </source>
</evidence>
<evidence type="ECO:0000256" key="2">
    <source>
        <dbReference type="ARBA" id="ARBA00022771"/>
    </source>
</evidence>
<name>A0A8R7PN42_TRIUA</name>
<keyword evidence="1" id="KW-0479">Metal-binding</keyword>
<accession>A0A8R7PN42</accession>
<dbReference type="EnsemblPlants" id="TuG1812G0300000347.01.T01">
    <property type="protein sequence ID" value="TuG1812G0300000347.01.T01"/>
    <property type="gene ID" value="TuG1812G0300000347.01"/>
</dbReference>
<evidence type="ECO:0000259" key="4">
    <source>
        <dbReference type="Pfam" id="PF21362"/>
    </source>
</evidence>
<dbReference type="GO" id="GO:0008270">
    <property type="term" value="F:zinc ion binding"/>
    <property type="evidence" value="ECO:0007669"/>
    <property type="project" value="UniProtKB-KW"/>
</dbReference>
<feature type="domain" description="E3 ubiquitin-protein ligase Sina-like RING finger" evidence="4">
    <location>
        <begin position="13"/>
        <end position="41"/>
    </location>
</feature>
<evidence type="ECO:0000313" key="5">
    <source>
        <dbReference type="EnsemblPlants" id="TuG1812G0300000347.01.T01"/>
    </source>
</evidence>
<keyword evidence="3" id="KW-0862">Zinc</keyword>
<dbReference type="InterPro" id="IPR052088">
    <property type="entry name" value="E3_ubiquitin-ligase_SINA"/>
</dbReference>